<dbReference type="PANTHER" id="PTHR20920">
    <property type="entry name" value="RPE-SPONDIN"/>
    <property type="match status" value="1"/>
</dbReference>
<comment type="caution">
    <text evidence="5">The sequence shown here is derived from an EMBL/GenBank/DDBJ whole genome shotgun (WGS) entry which is preliminary data.</text>
</comment>
<evidence type="ECO:0000313" key="5">
    <source>
        <dbReference type="EMBL" id="CAK0906988.1"/>
    </source>
</evidence>
<gene>
    <name evidence="5" type="ORF">PCOR1329_LOCUS82133</name>
</gene>
<sequence length="134" mass="14861">MSEWSEFSSCSKGCGGGDQIRTRAVLRAGLHGGATCGAAEETRACNVQACHQDCELEDWTAWTPCSRRCMWSDTAEPGHMYRTRHVRNYASSDGVCPGLEERTEHEPCNDWECDERSTTSSIKCTGSQDLVFVM</sequence>
<dbReference type="EMBL" id="CAUYUJ010021781">
    <property type="protein sequence ID" value="CAK0906988.1"/>
    <property type="molecule type" value="Genomic_DNA"/>
</dbReference>
<accession>A0ABN9Y6W8</accession>
<dbReference type="InterPro" id="IPR039942">
    <property type="entry name" value="SBSPO"/>
</dbReference>
<evidence type="ECO:0000313" key="6">
    <source>
        <dbReference type="Proteomes" id="UP001189429"/>
    </source>
</evidence>
<dbReference type="SMART" id="SM00209">
    <property type="entry name" value="TSP1"/>
    <property type="match status" value="2"/>
</dbReference>
<dbReference type="SUPFAM" id="SSF82895">
    <property type="entry name" value="TSP-1 type 1 repeat"/>
    <property type="match status" value="2"/>
</dbReference>
<keyword evidence="2" id="KW-1015">Disulfide bond</keyword>
<dbReference type="InterPro" id="IPR000884">
    <property type="entry name" value="TSP1_rpt"/>
</dbReference>
<keyword evidence="1" id="KW-0732">Signal</keyword>
<dbReference type="Gene3D" id="2.20.100.10">
    <property type="entry name" value="Thrombospondin type-1 (TSP1) repeat"/>
    <property type="match status" value="2"/>
</dbReference>
<dbReference type="Proteomes" id="UP001189429">
    <property type="component" value="Unassembled WGS sequence"/>
</dbReference>
<protein>
    <recommendedName>
        <fullName evidence="4">Spondin-like TSP1 domain-containing protein</fullName>
    </recommendedName>
</protein>
<dbReference type="InterPro" id="IPR044004">
    <property type="entry name" value="TSP1_spondin_dom"/>
</dbReference>
<name>A0ABN9Y6W8_9DINO</name>
<feature type="non-terminal residue" evidence="5">
    <location>
        <position position="134"/>
    </location>
</feature>
<dbReference type="Pfam" id="PF19028">
    <property type="entry name" value="TSP1_spondin"/>
    <property type="match status" value="1"/>
</dbReference>
<dbReference type="PANTHER" id="PTHR20920:SF5">
    <property type="entry name" value="SMB DOMAIN-CONTAINING PROTEIN"/>
    <property type="match status" value="1"/>
</dbReference>
<keyword evidence="3" id="KW-0325">Glycoprotein</keyword>
<evidence type="ECO:0000256" key="1">
    <source>
        <dbReference type="ARBA" id="ARBA00022729"/>
    </source>
</evidence>
<evidence type="ECO:0000256" key="3">
    <source>
        <dbReference type="ARBA" id="ARBA00023180"/>
    </source>
</evidence>
<dbReference type="Pfam" id="PF00090">
    <property type="entry name" value="TSP_1"/>
    <property type="match status" value="1"/>
</dbReference>
<organism evidence="5 6">
    <name type="scientific">Prorocentrum cordatum</name>
    <dbReference type="NCBI Taxonomy" id="2364126"/>
    <lineage>
        <taxon>Eukaryota</taxon>
        <taxon>Sar</taxon>
        <taxon>Alveolata</taxon>
        <taxon>Dinophyceae</taxon>
        <taxon>Prorocentrales</taxon>
        <taxon>Prorocentraceae</taxon>
        <taxon>Prorocentrum</taxon>
    </lineage>
</organism>
<proteinExistence type="predicted"/>
<evidence type="ECO:0000259" key="4">
    <source>
        <dbReference type="Pfam" id="PF19028"/>
    </source>
</evidence>
<evidence type="ECO:0000256" key="2">
    <source>
        <dbReference type="ARBA" id="ARBA00023157"/>
    </source>
</evidence>
<reference evidence="5" key="1">
    <citation type="submission" date="2023-10" db="EMBL/GenBank/DDBJ databases">
        <authorList>
            <person name="Chen Y."/>
            <person name="Shah S."/>
            <person name="Dougan E. K."/>
            <person name="Thang M."/>
            <person name="Chan C."/>
        </authorList>
    </citation>
    <scope>NUCLEOTIDE SEQUENCE [LARGE SCALE GENOMIC DNA]</scope>
</reference>
<feature type="domain" description="Spondin-like TSP1" evidence="4">
    <location>
        <begin position="1"/>
        <end position="50"/>
    </location>
</feature>
<keyword evidence="6" id="KW-1185">Reference proteome</keyword>
<dbReference type="InterPro" id="IPR036383">
    <property type="entry name" value="TSP1_rpt_sf"/>
</dbReference>
<dbReference type="PROSITE" id="PS50092">
    <property type="entry name" value="TSP1"/>
    <property type="match status" value="2"/>
</dbReference>